<feature type="region of interest" description="Disordered" evidence="1">
    <location>
        <begin position="511"/>
        <end position="530"/>
    </location>
</feature>
<feature type="transmembrane region" description="Helical" evidence="2">
    <location>
        <begin position="108"/>
        <end position="133"/>
    </location>
</feature>
<feature type="compositionally biased region" description="Low complexity" evidence="1">
    <location>
        <begin position="336"/>
        <end position="357"/>
    </location>
</feature>
<keyword evidence="2" id="KW-0472">Membrane</keyword>
<keyword evidence="2" id="KW-1133">Transmembrane helix</keyword>
<feature type="compositionally biased region" description="Basic residues" evidence="1">
    <location>
        <begin position="300"/>
        <end position="315"/>
    </location>
</feature>
<feature type="compositionally biased region" description="Basic residues" evidence="1">
    <location>
        <begin position="323"/>
        <end position="335"/>
    </location>
</feature>
<name>A0A0N5ALS9_9BILA</name>
<feature type="transmembrane region" description="Helical" evidence="2">
    <location>
        <begin position="42"/>
        <end position="70"/>
    </location>
</feature>
<feature type="compositionally biased region" description="Basic and acidic residues" evidence="1">
    <location>
        <begin position="396"/>
        <end position="405"/>
    </location>
</feature>
<evidence type="ECO:0000256" key="1">
    <source>
        <dbReference type="SAM" id="MobiDB-lite"/>
    </source>
</evidence>
<organism evidence="3 4">
    <name type="scientific">Syphacia muris</name>
    <dbReference type="NCBI Taxonomy" id="451379"/>
    <lineage>
        <taxon>Eukaryota</taxon>
        <taxon>Metazoa</taxon>
        <taxon>Ecdysozoa</taxon>
        <taxon>Nematoda</taxon>
        <taxon>Chromadorea</taxon>
        <taxon>Rhabditida</taxon>
        <taxon>Spirurina</taxon>
        <taxon>Oxyuridomorpha</taxon>
        <taxon>Oxyuroidea</taxon>
        <taxon>Oxyuridae</taxon>
        <taxon>Syphacia</taxon>
    </lineage>
</organism>
<feature type="compositionally biased region" description="Basic residues" evidence="1">
    <location>
        <begin position="361"/>
        <end position="370"/>
    </location>
</feature>
<evidence type="ECO:0000313" key="3">
    <source>
        <dbReference type="Proteomes" id="UP000046393"/>
    </source>
</evidence>
<dbReference type="AlphaFoldDB" id="A0A0N5ALS9"/>
<dbReference type="WBParaSite" id="SMUV_0000550601-mRNA-1">
    <property type="protein sequence ID" value="SMUV_0000550601-mRNA-1"/>
    <property type="gene ID" value="SMUV_0000550601"/>
</dbReference>
<evidence type="ECO:0000313" key="4">
    <source>
        <dbReference type="WBParaSite" id="SMUV_0000550601-mRNA-1"/>
    </source>
</evidence>
<dbReference type="Proteomes" id="UP000046393">
    <property type="component" value="Unplaced"/>
</dbReference>
<keyword evidence="2" id="KW-0812">Transmembrane</keyword>
<protein>
    <submittedName>
        <fullName evidence="4">MARVEL domain-containing protein</fullName>
    </submittedName>
</protein>
<keyword evidence="3" id="KW-1185">Reference proteome</keyword>
<proteinExistence type="predicted"/>
<evidence type="ECO:0000256" key="2">
    <source>
        <dbReference type="SAM" id="Phobius"/>
    </source>
</evidence>
<feature type="transmembrane region" description="Helical" evidence="2">
    <location>
        <begin position="77"/>
        <end position="102"/>
    </location>
</feature>
<feature type="region of interest" description="Disordered" evidence="1">
    <location>
        <begin position="214"/>
        <end position="239"/>
    </location>
</feature>
<dbReference type="PANTHER" id="PTHR36694:SF11">
    <property type="entry name" value="LP21121P-RELATED"/>
    <property type="match status" value="1"/>
</dbReference>
<feature type="compositionally biased region" description="Basic residues" evidence="1">
    <location>
        <begin position="386"/>
        <end position="395"/>
    </location>
</feature>
<feature type="region of interest" description="Disordered" evidence="1">
    <location>
        <begin position="300"/>
        <end position="422"/>
    </location>
</feature>
<dbReference type="PANTHER" id="PTHR36694">
    <property type="entry name" value="PASIFLORA 1, ISOFORM A-RELATED"/>
    <property type="match status" value="1"/>
</dbReference>
<sequence>MAAIKYKKDRAADTILPNYYEYGHFDVPSYYESYWQSPEERFYTALFIIQILCLVVAFFLLFTSVGLIYGAHTFSRYLIYPWFPCMIASILCSLTYCIIWWTGDVRDYWLVLTILEMIGVFINLYCLVAIIIFTRQMNSMREYYKENKMERFDSLNGKYNEYRGDNYNQFNRLSELDYPVKPSKGFGTLRDEYNRLPDQAPEYYNQAPMSYQHFDGPPRPARYDESSRPINTRRNRFDLENDYDDMTSKWVKEQQVIGLEDHANSEPASPTKEPFPILQHSLSVPSMYAETSGGITCPYHCHKSHHHHHRSRHRSRDHDRRSSSHRHGKRHRHRSSSIGSRSRRSYSSSSGSSIYTDDSYRHRHRSRSRHLYSDDGTDVTDDSRITYKRHRRSSKKDRDYEYEKRGPRHVKRTDRERGSRSSLNVALNQENTGAPVGSPIDHLDQEWQNGVPQGTITIPQHIIIPPSAGTLGPDNMPQPQTYQINSEIRISYDQQGRPIVPEASVINPRPTIQSQPQIQRTPPANSSSVMGGKLQTQVFFTLQRLCRLLPKGL</sequence>
<accession>A0A0N5ALS9</accession>
<reference evidence="4" key="1">
    <citation type="submission" date="2017-02" db="UniProtKB">
        <authorList>
            <consortium name="WormBaseParasite"/>
        </authorList>
    </citation>
    <scope>IDENTIFICATION</scope>
</reference>